<dbReference type="EMBL" id="JASMQD010000001">
    <property type="protein sequence ID" value="MDK2697239.1"/>
    <property type="molecule type" value="Genomic_DNA"/>
</dbReference>
<evidence type="ECO:0000313" key="5">
    <source>
        <dbReference type="EMBL" id="PWH43020.1"/>
    </source>
</evidence>
<gene>
    <name evidence="4" type="ORF">BK383_05915</name>
    <name evidence="5" type="ORF">DD762_30220</name>
    <name evidence="2" type="ORF">E6D34_28435</name>
    <name evidence="1" type="ORF">FGAF848_08320</name>
    <name evidence="6" type="ORF">JNP96_14930</name>
    <name evidence="3" type="ORF">QO046_23445</name>
</gene>
<reference evidence="4 7" key="1">
    <citation type="submission" date="2016-10" db="EMBL/GenBank/DDBJ databases">
        <title>Comprehensive resistome analysis reveals the prevalence of NDM and MCR-1 in Chinese poultry production.</title>
        <authorList>
            <person name="Wang Y."/>
            <person name="Zhang R."/>
            <person name="Li J."/>
            <person name="Wu Z."/>
            <person name="Wenjuan Y."/>
            <person name="Schwarz S."/>
            <person name="Tyrrell J."/>
            <person name="Zheng Y."/>
            <person name="Wang S."/>
            <person name="Shen Z."/>
            <person name="Liu Z."/>
            <person name="Lei L."/>
            <person name="Li M."/>
            <person name="Zhang Q."/>
            <person name="Wu C."/>
            <person name="Zhang Q."/>
            <person name="Wu Y."/>
            <person name="Walsh T."/>
            <person name="Shen J."/>
        </authorList>
    </citation>
    <scope>NUCLEOTIDE SEQUENCE [LARGE SCALE GENOMIC DNA]</scope>
    <source>
        <strain evidence="4 7">570</strain>
    </source>
</reference>
<evidence type="ECO:0000313" key="1">
    <source>
        <dbReference type="EMBL" id="CAK1207590.1"/>
    </source>
</evidence>
<dbReference type="EMBL" id="MOKI01000008">
    <property type="protein sequence ID" value="OJR56137.1"/>
    <property type="molecule type" value="Genomic_DNA"/>
</dbReference>
<sequence>MSKPLTSIERKIVFMNVAGVQFEVDKQVIVSETRCPAAGEQCTYLTLADGTQITAVTDTIRELVIIRGVKR</sequence>
<name>A0A1M2NGK4_ECOLX</name>
<evidence type="ECO:0000313" key="4">
    <source>
        <dbReference type="EMBL" id="OJR56137.1"/>
    </source>
</evidence>
<reference evidence="3" key="5">
    <citation type="submission" date="2023-05" db="EMBL/GenBank/DDBJ databases">
        <title>Efficient inhibition of multidrug-resistant Escherichia coli by a new antibiotic combination.</title>
        <authorList>
            <person name="Lin T."/>
        </authorList>
    </citation>
    <scope>NUCLEOTIDE SEQUENCE</scope>
    <source>
        <strain evidence="3">YmmD45</strain>
    </source>
</reference>
<dbReference type="Proteomes" id="UP000663166">
    <property type="component" value="Chromosome"/>
</dbReference>
<evidence type="ECO:0000313" key="6">
    <source>
        <dbReference type="EMBL" id="QRZ95228.1"/>
    </source>
</evidence>
<organism evidence="5 8">
    <name type="scientific">Escherichia coli</name>
    <dbReference type="NCBI Taxonomy" id="562"/>
    <lineage>
        <taxon>Bacteria</taxon>
        <taxon>Pseudomonadati</taxon>
        <taxon>Pseudomonadota</taxon>
        <taxon>Gammaproteobacteria</taxon>
        <taxon>Enterobacterales</taxon>
        <taxon>Enterobacteriaceae</taxon>
        <taxon>Escherichia</taxon>
    </lineage>
</organism>
<dbReference type="Proteomes" id="UP001223829">
    <property type="component" value="Unassembled WGS sequence"/>
</dbReference>
<evidence type="ECO:0000313" key="3">
    <source>
        <dbReference type="EMBL" id="MDK2697239.1"/>
    </source>
</evidence>
<reference evidence="5 8" key="2">
    <citation type="submission" date="2018-04" db="EMBL/GenBank/DDBJ databases">
        <title>Draft Genomic Sequencing Of Potential Extraintestinal Pathogenic Escherichia coli B8S56 Isolated from Retail Chicken Skin.</title>
        <authorList>
            <person name="Xu A."/>
            <person name="Tilman S."/>
            <person name="Wisser-Parker K."/>
            <person name="Scullen O.J."/>
            <person name="Sommers C."/>
        </authorList>
    </citation>
    <scope>NUCLEOTIDE SEQUENCE [LARGE SCALE GENOMIC DNA]</scope>
    <source>
        <strain evidence="5 8">B8S56</strain>
    </source>
</reference>
<dbReference type="Proteomes" id="UP001190091">
    <property type="component" value="Unassembled WGS sequence"/>
</dbReference>
<evidence type="ECO:0000313" key="2">
    <source>
        <dbReference type="EMBL" id="EFC9753036.1"/>
    </source>
</evidence>
<dbReference type="AlphaFoldDB" id="A0A1M2NGK4"/>
<dbReference type="RefSeq" id="WP_029399919.1">
    <property type="nucleotide sequence ID" value="NZ_CAJZON010000060.1"/>
</dbReference>
<evidence type="ECO:0000313" key="8">
    <source>
        <dbReference type="Proteomes" id="UP000245761"/>
    </source>
</evidence>
<reference evidence="6" key="4">
    <citation type="submission" date="2021-02" db="EMBL/GenBank/DDBJ databases">
        <title>Co-localization of colistin and carbapenem -resistance genes on a novel transferable IncHI2 plasmid in Escherichia coli from chicken-origin.</title>
        <authorList>
            <person name="Hoffmann M."/>
            <person name="Balkey M."/>
            <person name="Ronco T."/>
            <person name="Hendriksen R.S."/>
        </authorList>
    </citation>
    <scope>NUCLEOTIDE SEQUENCE</scope>
    <source>
        <strain evidence="6">CFSAN083829</strain>
    </source>
</reference>
<evidence type="ECO:0000313" key="7">
    <source>
        <dbReference type="Proteomes" id="UP000184277"/>
    </source>
</evidence>
<protein>
    <submittedName>
        <fullName evidence="5">Uncharacterized protein</fullName>
    </submittedName>
</protein>
<reference evidence="2 9" key="3">
    <citation type="submission" date="2019-05" db="EMBL/GenBank/DDBJ databases">
        <authorList>
            <consortium name="NARMS: The National Antimicrobial Resistance Monitoring System"/>
        </authorList>
    </citation>
    <scope>NUCLEOTIDE SEQUENCE [LARGE SCALE GENOMIC DNA]</scope>
    <source>
        <strain evidence="2 9">CVM N18EC122</strain>
    </source>
</reference>
<evidence type="ECO:0000313" key="9">
    <source>
        <dbReference type="Proteomes" id="UP000532204"/>
    </source>
</evidence>
<reference evidence="1" key="6">
    <citation type="submission" date="2023-10" db="EMBL/GenBank/DDBJ databases">
        <authorList>
            <person name="Leclercq S."/>
        </authorList>
    </citation>
    <scope>NUCLEOTIDE SEQUENCE</scope>
    <source>
        <strain evidence="1">F848</strain>
    </source>
</reference>
<dbReference type="EMBL" id="QEMT01000284">
    <property type="protein sequence ID" value="PWH43020.1"/>
    <property type="molecule type" value="Genomic_DNA"/>
</dbReference>
<dbReference type="Proteomes" id="UP000532204">
    <property type="component" value="Unassembled WGS sequence"/>
</dbReference>
<dbReference type="EMBL" id="AASEBA010000195">
    <property type="protein sequence ID" value="EFC9753036.1"/>
    <property type="molecule type" value="Genomic_DNA"/>
</dbReference>
<accession>A0A1M2NGK4</accession>
<dbReference type="Proteomes" id="UP000245761">
    <property type="component" value="Unassembled WGS sequence"/>
</dbReference>
<dbReference type="EMBL" id="CP070393">
    <property type="protein sequence ID" value="QRZ95228.1"/>
    <property type="molecule type" value="Genomic_DNA"/>
</dbReference>
<proteinExistence type="predicted"/>
<dbReference type="Proteomes" id="UP000184277">
    <property type="component" value="Unassembled WGS sequence"/>
</dbReference>
<dbReference type="EMBL" id="CAUZHL010000001">
    <property type="protein sequence ID" value="CAK1207590.1"/>
    <property type="molecule type" value="Genomic_DNA"/>
</dbReference>